<protein>
    <submittedName>
        <fullName evidence="2">Uncharacterized protein</fullName>
    </submittedName>
</protein>
<keyword evidence="3" id="KW-1185">Reference proteome</keyword>
<evidence type="ECO:0000313" key="2">
    <source>
        <dbReference type="EMBL" id="OEU14340.1"/>
    </source>
</evidence>
<proteinExistence type="predicted"/>
<dbReference type="InParanoid" id="A0A1E7F839"/>
<dbReference type="Proteomes" id="UP000095751">
    <property type="component" value="Unassembled WGS sequence"/>
</dbReference>
<dbReference type="EMBL" id="KV784360">
    <property type="protein sequence ID" value="OEU14340.1"/>
    <property type="molecule type" value="Genomic_DNA"/>
</dbReference>
<evidence type="ECO:0000256" key="1">
    <source>
        <dbReference type="SAM" id="SignalP"/>
    </source>
</evidence>
<reference evidence="2 3" key="1">
    <citation type="submission" date="2016-09" db="EMBL/GenBank/DDBJ databases">
        <title>Extensive genetic diversity and differential bi-allelic expression allows diatom success in the polar Southern Ocean.</title>
        <authorList>
            <consortium name="DOE Joint Genome Institute"/>
            <person name="Mock T."/>
            <person name="Otillar R.P."/>
            <person name="Strauss J."/>
            <person name="Dupont C."/>
            <person name="Frickenhaus S."/>
            <person name="Maumus F."/>
            <person name="Mcmullan M."/>
            <person name="Sanges R."/>
            <person name="Schmutz J."/>
            <person name="Toseland A."/>
            <person name="Valas R."/>
            <person name="Veluchamy A."/>
            <person name="Ward B.J."/>
            <person name="Allen A."/>
            <person name="Barry K."/>
            <person name="Falciatore A."/>
            <person name="Ferrante M."/>
            <person name="Fortunato A.E."/>
            <person name="Gloeckner G."/>
            <person name="Gruber A."/>
            <person name="Hipkin R."/>
            <person name="Janech M."/>
            <person name="Kroth P."/>
            <person name="Leese F."/>
            <person name="Lindquist E."/>
            <person name="Lyon B.R."/>
            <person name="Martin J."/>
            <person name="Mayer C."/>
            <person name="Parker M."/>
            <person name="Quesneville H."/>
            <person name="Raymond J."/>
            <person name="Uhlig C."/>
            <person name="Valentin K.U."/>
            <person name="Worden A.Z."/>
            <person name="Armbrust E.V."/>
            <person name="Bowler C."/>
            <person name="Green B."/>
            <person name="Moulton V."/>
            <person name="Van Oosterhout C."/>
            <person name="Grigoriev I."/>
        </authorList>
    </citation>
    <scope>NUCLEOTIDE SEQUENCE [LARGE SCALE GENOMIC DNA]</scope>
    <source>
        <strain evidence="2 3">CCMP1102</strain>
    </source>
</reference>
<gene>
    <name evidence="2" type="ORF">FRACYDRAFT_240876</name>
</gene>
<feature type="signal peptide" evidence="1">
    <location>
        <begin position="1"/>
        <end position="21"/>
    </location>
</feature>
<dbReference type="AlphaFoldDB" id="A0A1E7F839"/>
<keyword evidence="1" id="KW-0732">Signal</keyword>
<feature type="chain" id="PRO_5009192785" evidence="1">
    <location>
        <begin position="22"/>
        <end position="289"/>
    </location>
</feature>
<evidence type="ECO:0000313" key="3">
    <source>
        <dbReference type="Proteomes" id="UP000095751"/>
    </source>
</evidence>
<organism evidence="2 3">
    <name type="scientific">Fragilariopsis cylindrus CCMP1102</name>
    <dbReference type="NCBI Taxonomy" id="635003"/>
    <lineage>
        <taxon>Eukaryota</taxon>
        <taxon>Sar</taxon>
        <taxon>Stramenopiles</taxon>
        <taxon>Ochrophyta</taxon>
        <taxon>Bacillariophyta</taxon>
        <taxon>Bacillariophyceae</taxon>
        <taxon>Bacillariophycidae</taxon>
        <taxon>Bacillariales</taxon>
        <taxon>Bacillariaceae</taxon>
        <taxon>Fragilariopsis</taxon>
    </lineage>
</organism>
<dbReference type="KEGG" id="fcy:FRACYDRAFT_240876"/>
<sequence>MRISYALLGIILAFTPWNVRASKNSMSGTEAITTAAAAAAAARKSVARELRFLMSSNNNNSNNYEYKRNYITIIEPDNFVSLDPDGRSTEERIKQVTDTQTLPTSIGTSTIQNGKIYDPADIVIVNKPNGIEPGDFGIKIEAENLGDIIGQRYAGDRQPKTPIPVGDSAYFFHGECVATSALQIKRGNVPDNFDRRDRRELNICNIGDFTFSGGAFVITSHTCLLNLCLGGGGFDCISIYAGTSFVFDFGQQLNFPLVRQTPTLPPPYPATIIGGTGRSFAVGICYPYR</sequence>
<accession>A0A1E7F839</accession>
<name>A0A1E7F839_9STRA</name>